<organism evidence="2 3">
    <name type="scientific">Actinidia rufa</name>
    <dbReference type="NCBI Taxonomy" id="165716"/>
    <lineage>
        <taxon>Eukaryota</taxon>
        <taxon>Viridiplantae</taxon>
        <taxon>Streptophyta</taxon>
        <taxon>Embryophyta</taxon>
        <taxon>Tracheophyta</taxon>
        <taxon>Spermatophyta</taxon>
        <taxon>Magnoliopsida</taxon>
        <taxon>eudicotyledons</taxon>
        <taxon>Gunneridae</taxon>
        <taxon>Pentapetalae</taxon>
        <taxon>asterids</taxon>
        <taxon>Ericales</taxon>
        <taxon>Actinidiaceae</taxon>
        <taxon>Actinidia</taxon>
    </lineage>
</organism>
<feature type="region of interest" description="Disordered" evidence="1">
    <location>
        <begin position="150"/>
        <end position="169"/>
    </location>
</feature>
<name>A0A7J0DDL0_9ERIC</name>
<dbReference type="Proteomes" id="UP000585474">
    <property type="component" value="Unassembled WGS sequence"/>
</dbReference>
<comment type="caution">
    <text evidence="2">The sequence shown here is derived from an EMBL/GenBank/DDBJ whole genome shotgun (WGS) entry which is preliminary data.</text>
</comment>
<keyword evidence="3" id="KW-1185">Reference proteome</keyword>
<protein>
    <submittedName>
        <fullName evidence="2">Uncharacterized protein</fullName>
    </submittedName>
</protein>
<proteinExistence type="predicted"/>
<dbReference type="AlphaFoldDB" id="A0A7J0DDL0"/>
<reference evidence="3" key="1">
    <citation type="submission" date="2019-07" db="EMBL/GenBank/DDBJ databases">
        <title>De Novo Assembly of kiwifruit Actinidia rufa.</title>
        <authorList>
            <person name="Sugita-Konishi S."/>
            <person name="Sato K."/>
            <person name="Mori E."/>
            <person name="Abe Y."/>
            <person name="Kisaki G."/>
            <person name="Hamano K."/>
            <person name="Suezawa K."/>
            <person name="Otani M."/>
            <person name="Fukuda T."/>
            <person name="Manabe T."/>
            <person name="Gomi K."/>
            <person name="Tabuchi M."/>
            <person name="Akimitsu K."/>
            <person name="Kataoka I."/>
        </authorList>
    </citation>
    <scope>NUCLEOTIDE SEQUENCE [LARGE SCALE GENOMIC DNA]</scope>
    <source>
        <strain evidence="3">cv. Fuchu</strain>
    </source>
</reference>
<accession>A0A7J0DDL0</accession>
<feature type="compositionally biased region" description="Basic and acidic residues" evidence="1">
    <location>
        <begin position="150"/>
        <end position="160"/>
    </location>
</feature>
<gene>
    <name evidence="2" type="ORF">Acr_00g0026160</name>
</gene>
<evidence type="ECO:0000313" key="2">
    <source>
        <dbReference type="EMBL" id="GFS33069.1"/>
    </source>
</evidence>
<evidence type="ECO:0000313" key="3">
    <source>
        <dbReference type="Proteomes" id="UP000585474"/>
    </source>
</evidence>
<evidence type="ECO:0000256" key="1">
    <source>
        <dbReference type="SAM" id="MobiDB-lite"/>
    </source>
</evidence>
<sequence>MPPKFKSLLSAPSQKKFKASVLVLIPAPFLAPPPASVELSHTPKKIRGRLLTWAPPLFSEEHKSTIVVQDAAKKEVALARDVMDKARTEKDKNLMDLAKLQQVAQGWLACLQELGTPPKHSAWVVTKPPANLLDSPEPYSSILHLGFNEKEYDNQPLEKNEVDDEAEVE</sequence>
<dbReference type="EMBL" id="BJWL01000178">
    <property type="protein sequence ID" value="GFS33069.1"/>
    <property type="molecule type" value="Genomic_DNA"/>
</dbReference>